<name>A0A447CXP4_9BRAD</name>
<feature type="transmembrane region" description="Helical" evidence="6">
    <location>
        <begin position="6"/>
        <end position="25"/>
    </location>
</feature>
<evidence type="ECO:0000256" key="1">
    <source>
        <dbReference type="ARBA" id="ARBA00004651"/>
    </source>
</evidence>
<feature type="transmembrane region" description="Helical" evidence="6">
    <location>
        <begin position="84"/>
        <end position="105"/>
    </location>
</feature>
<reference evidence="8" key="1">
    <citation type="submission" date="2018-10" db="EMBL/GenBank/DDBJ databases">
        <authorList>
            <person name="Peiro R."/>
            <person name="Begona"/>
            <person name="Cbmso G."/>
            <person name="Lopez M."/>
            <person name="Gonzalez S."/>
            <person name="Sacristan E."/>
            <person name="Castillo E."/>
        </authorList>
    </citation>
    <scope>NUCLEOTIDE SEQUENCE [LARGE SCALE GENOMIC DNA]</scope>
</reference>
<dbReference type="OrthoDB" id="9804361at2"/>
<dbReference type="Proteomes" id="UP000289200">
    <property type="component" value="Unassembled WGS sequence"/>
</dbReference>
<accession>A0A447CXP4</accession>
<dbReference type="Pfam" id="PF02653">
    <property type="entry name" value="BPD_transp_2"/>
    <property type="match status" value="1"/>
</dbReference>
<dbReference type="PANTHER" id="PTHR30482:SF17">
    <property type="entry name" value="ABC TRANSPORTER ATP-BINDING PROTEIN"/>
    <property type="match status" value="1"/>
</dbReference>
<protein>
    <submittedName>
        <fullName evidence="7">Xylose transport system permease protein XylH</fullName>
    </submittedName>
</protein>
<keyword evidence="5 6" id="KW-0472">Membrane</keyword>
<dbReference type="GO" id="GO:0015658">
    <property type="term" value="F:branched-chain amino acid transmembrane transporter activity"/>
    <property type="evidence" value="ECO:0007669"/>
    <property type="project" value="InterPro"/>
</dbReference>
<feature type="transmembrane region" description="Helical" evidence="6">
    <location>
        <begin position="37"/>
        <end position="64"/>
    </location>
</feature>
<keyword evidence="8" id="KW-1185">Reference proteome</keyword>
<dbReference type="RefSeq" id="WP_129610561.1">
    <property type="nucleotide sequence ID" value="NZ_UWOC01000170.1"/>
</dbReference>
<comment type="caution">
    <text evidence="7">The sequence shown here is derived from an EMBL/GenBank/DDBJ whole genome shotgun (WGS) entry which is preliminary data.</text>
</comment>
<proteinExistence type="predicted"/>
<feature type="transmembrane region" description="Helical" evidence="6">
    <location>
        <begin position="212"/>
        <end position="230"/>
    </location>
</feature>
<evidence type="ECO:0000313" key="8">
    <source>
        <dbReference type="Proteomes" id="UP000289200"/>
    </source>
</evidence>
<dbReference type="AlphaFoldDB" id="A0A447CXP4"/>
<keyword evidence="4 6" id="KW-1133">Transmembrane helix</keyword>
<feature type="transmembrane region" description="Helical" evidence="6">
    <location>
        <begin position="287"/>
        <end position="310"/>
    </location>
</feature>
<evidence type="ECO:0000256" key="3">
    <source>
        <dbReference type="ARBA" id="ARBA00022692"/>
    </source>
</evidence>
<feature type="transmembrane region" description="Helical" evidence="6">
    <location>
        <begin position="164"/>
        <end position="183"/>
    </location>
</feature>
<organism evidence="7 8">
    <name type="scientific">Rhodoplanes serenus</name>
    <dbReference type="NCBI Taxonomy" id="200615"/>
    <lineage>
        <taxon>Bacteria</taxon>
        <taxon>Pseudomonadati</taxon>
        <taxon>Pseudomonadota</taxon>
        <taxon>Alphaproteobacteria</taxon>
        <taxon>Hyphomicrobiales</taxon>
        <taxon>Nitrobacteraceae</taxon>
        <taxon>Rhodoplanes</taxon>
    </lineage>
</organism>
<comment type="subcellular location">
    <subcellularLocation>
        <location evidence="1">Cell membrane</location>
        <topology evidence="1">Multi-pass membrane protein</topology>
    </subcellularLocation>
</comment>
<feature type="transmembrane region" description="Helical" evidence="6">
    <location>
        <begin position="250"/>
        <end position="275"/>
    </location>
</feature>
<keyword evidence="2" id="KW-1003">Cell membrane</keyword>
<keyword evidence="3 6" id="KW-0812">Transmembrane</keyword>
<evidence type="ECO:0000256" key="2">
    <source>
        <dbReference type="ARBA" id="ARBA00022475"/>
    </source>
</evidence>
<evidence type="ECO:0000256" key="6">
    <source>
        <dbReference type="SAM" id="Phobius"/>
    </source>
</evidence>
<sequence>MPNRPLVLPILFALLCLGIALFPLVGDTFYVRLVAKIVVLAIFAMSLDLLVGYTGLVTLGHAAFSGTAGYFTAALVNKAGIVDLPTLLVAALGAAGATALVIGWISVRTSGIYLIMITLALGQMVFFFFHDVAFWGGADGVNLAAKPELAIGSVTLLDLADRMVFYYVALACLVFVYAALFMVSKAPFGQVLRGIRINEGRTRALGHDVQRYKLAAFVIAGLLAGLAGFLEVVRSGFISPAHVNWHESATVLIVVILGGMGTLVGPVIGAAALVLLEDWFADLTVHWKLFVGLFVIAVVLVLPSGLIGLAGRIGALRWLQRLRRPGAQSAVSKGAEVAREGAGDA</sequence>
<dbReference type="PANTHER" id="PTHR30482">
    <property type="entry name" value="HIGH-AFFINITY BRANCHED-CHAIN AMINO ACID TRANSPORT SYSTEM PERMEASE"/>
    <property type="match status" value="1"/>
</dbReference>
<evidence type="ECO:0000256" key="4">
    <source>
        <dbReference type="ARBA" id="ARBA00022989"/>
    </source>
</evidence>
<evidence type="ECO:0000256" key="5">
    <source>
        <dbReference type="ARBA" id="ARBA00023136"/>
    </source>
</evidence>
<dbReference type="EMBL" id="UWOC01000170">
    <property type="protein sequence ID" value="VCU09998.1"/>
    <property type="molecule type" value="Genomic_DNA"/>
</dbReference>
<gene>
    <name evidence="7" type="primary">xylH</name>
    <name evidence="7" type="ORF">RHODGE_RHODGE_03655</name>
</gene>
<evidence type="ECO:0000313" key="7">
    <source>
        <dbReference type="EMBL" id="VCU09998.1"/>
    </source>
</evidence>
<feature type="transmembrane region" description="Helical" evidence="6">
    <location>
        <begin position="112"/>
        <end position="129"/>
    </location>
</feature>
<dbReference type="InterPro" id="IPR043428">
    <property type="entry name" value="LivM-like"/>
</dbReference>
<dbReference type="GO" id="GO:0005886">
    <property type="term" value="C:plasma membrane"/>
    <property type="evidence" value="ECO:0007669"/>
    <property type="project" value="UniProtKB-SubCell"/>
</dbReference>
<dbReference type="InterPro" id="IPR001851">
    <property type="entry name" value="ABC_transp_permease"/>
</dbReference>
<dbReference type="CDD" id="cd06581">
    <property type="entry name" value="TM_PBP1_LivM_like"/>
    <property type="match status" value="1"/>
</dbReference>